<evidence type="ECO:0000256" key="1">
    <source>
        <dbReference type="SAM" id="MobiDB-lite"/>
    </source>
</evidence>
<accession>C4F8A4</accession>
<sequence>MDPPPRFSLTHAAARDANALPVAPHPRRMRHAGAASRTA</sequence>
<dbReference type="Proteomes" id="UP000003295">
    <property type="component" value="Unassembled WGS sequence"/>
</dbReference>
<evidence type="ECO:0000313" key="3">
    <source>
        <dbReference type="Proteomes" id="UP000003295"/>
    </source>
</evidence>
<proteinExistence type="predicted"/>
<dbReference type="STRING" id="521003.COLINT_02274"/>
<comment type="caution">
    <text evidence="2">The sequence shown here is derived from an EMBL/GenBank/DDBJ whole genome shotgun (WGS) entry which is preliminary data.</text>
</comment>
<organism evidence="2 3">
    <name type="scientific">Collinsella intestinalis DSM 13280</name>
    <dbReference type="NCBI Taxonomy" id="521003"/>
    <lineage>
        <taxon>Bacteria</taxon>
        <taxon>Bacillati</taxon>
        <taxon>Actinomycetota</taxon>
        <taxon>Coriobacteriia</taxon>
        <taxon>Coriobacteriales</taxon>
        <taxon>Coriobacteriaceae</taxon>
        <taxon>Collinsella</taxon>
    </lineage>
</organism>
<reference evidence="2 3" key="1">
    <citation type="submission" date="2009-04" db="EMBL/GenBank/DDBJ databases">
        <authorList>
            <person name="Weinstock G."/>
            <person name="Sodergren E."/>
            <person name="Clifton S."/>
            <person name="Fulton L."/>
            <person name="Fulton B."/>
            <person name="Courtney L."/>
            <person name="Fronick C."/>
            <person name="Harrison M."/>
            <person name="Strong C."/>
            <person name="Farmer C."/>
            <person name="Delahaunty K."/>
            <person name="Markovic C."/>
            <person name="Hall O."/>
            <person name="Minx P."/>
            <person name="Tomlinson C."/>
            <person name="Mitreva M."/>
            <person name="Nelson J."/>
            <person name="Hou S."/>
            <person name="Wollam A."/>
            <person name="Pepin K.H."/>
            <person name="Johnson M."/>
            <person name="Bhonagiri V."/>
            <person name="Nash W.E."/>
            <person name="Warren W."/>
            <person name="Chinwalla A."/>
            <person name="Mardis E.R."/>
            <person name="Wilson R.K."/>
        </authorList>
    </citation>
    <scope>NUCLEOTIDE SEQUENCE [LARGE SCALE GENOMIC DNA]</scope>
    <source>
        <strain evidence="2 3">DSM 13280</strain>
    </source>
</reference>
<protein>
    <submittedName>
        <fullName evidence="2">Uncharacterized protein</fullName>
    </submittedName>
</protein>
<name>C4F8A4_9ACTN</name>
<dbReference type="HOGENOM" id="CLU_3307950_0_0_11"/>
<dbReference type="AlphaFoldDB" id="C4F8A4"/>
<feature type="region of interest" description="Disordered" evidence="1">
    <location>
        <begin position="1"/>
        <end position="39"/>
    </location>
</feature>
<evidence type="ECO:0000313" key="2">
    <source>
        <dbReference type="EMBL" id="EEP45004.1"/>
    </source>
</evidence>
<gene>
    <name evidence="2" type="ORF">COLINT_02274</name>
</gene>
<dbReference type="EMBL" id="ABXH02000004">
    <property type="protein sequence ID" value="EEP45004.1"/>
    <property type="molecule type" value="Genomic_DNA"/>
</dbReference>